<feature type="binding site" evidence="4">
    <location>
        <position position="274"/>
    </location>
    <ligand>
        <name>pyridoxal 5'-phosphate</name>
        <dbReference type="ChEBI" id="CHEBI:597326"/>
    </ligand>
</feature>
<evidence type="ECO:0000256" key="2">
    <source>
        <dbReference type="ARBA" id="ARBA00022801"/>
    </source>
</evidence>
<dbReference type="PIRSF" id="PIRSF038800">
    <property type="entry name" value="KYNU"/>
    <property type="match status" value="1"/>
</dbReference>
<feature type="binding site" evidence="4">
    <location>
        <position position="218"/>
    </location>
    <ligand>
        <name>pyridoxal 5'-phosphate</name>
        <dbReference type="ChEBI" id="CHEBI:597326"/>
    </ligand>
</feature>
<feature type="binding site" evidence="4">
    <location>
        <position position="221"/>
    </location>
    <ligand>
        <name>pyridoxal 5'-phosphate</name>
        <dbReference type="ChEBI" id="CHEBI:597326"/>
    </ligand>
</feature>
<comment type="caution">
    <text evidence="4">Lacks conserved residue(s) required for the propagation of feature annotation.</text>
</comment>
<evidence type="ECO:0000313" key="8">
    <source>
        <dbReference type="EMBL" id="SDD23347.1"/>
    </source>
</evidence>
<dbReference type="GO" id="GO:0005737">
    <property type="term" value="C:cytoplasm"/>
    <property type="evidence" value="ECO:0007669"/>
    <property type="project" value="UniProtKB-UniRule"/>
</dbReference>
<feature type="binding site" evidence="4">
    <location>
        <begin position="133"/>
        <end position="136"/>
    </location>
    <ligand>
        <name>pyridoxal 5'-phosphate</name>
        <dbReference type="ChEBI" id="CHEBI:597326"/>
    </ligand>
</feature>
<dbReference type="FunFam" id="3.40.640.10:FF:000031">
    <property type="entry name" value="Kynureninase"/>
    <property type="match status" value="1"/>
</dbReference>
<keyword evidence="2 4" id="KW-0378">Hydrolase</keyword>
<name>A0A1G6T4F3_9SPHI</name>
<evidence type="ECO:0000256" key="1">
    <source>
        <dbReference type="ARBA" id="ARBA00022642"/>
    </source>
</evidence>
<evidence type="ECO:0000313" key="9">
    <source>
        <dbReference type="Proteomes" id="UP000199072"/>
    </source>
</evidence>
<dbReference type="InterPro" id="IPR000192">
    <property type="entry name" value="Aminotrans_V_dom"/>
</dbReference>
<feature type="domain" description="Aminotransferase class V" evidence="7">
    <location>
        <begin position="88"/>
        <end position="265"/>
    </location>
</feature>
<comment type="function">
    <text evidence="4 6">Catalyzes the cleavage of L-kynurenine (L-Kyn) and L-3-hydroxykynurenine (L-3OHKyn) into anthranilic acid (AA) and 3-hydroxyanthranilic acid (3-OHAA), respectively.</text>
</comment>
<dbReference type="InterPro" id="IPR015424">
    <property type="entry name" value="PyrdxlP-dep_Trfase"/>
</dbReference>
<feature type="modified residue" description="N6-(pyridoxal phosphate)lysine" evidence="4">
    <location>
        <position position="244"/>
    </location>
</feature>
<evidence type="ECO:0000256" key="3">
    <source>
        <dbReference type="ARBA" id="ARBA00022898"/>
    </source>
</evidence>
<comment type="cofactor">
    <cofactor evidence="4 6">
        <name>pyridoxal 5'-phosphate</name>
        <dbReference type="ChEBI" id="CHEBI:597326"/>
    </cofactor>
</comment>
<dbReference type="AlphaFoldDB" id="A0A1G6T4F3"/>
<protein>
    <recommendedName>
        <fullName evidence="4 5">Kynureninase</fullName>
        <ecNumber evidence="4 5">3.7.1.3</ecNumber>
    </recommendedName>
    <alternativeName>
        <fullName evidence="4">L-kynurenine hydrolase</fullName>
    </alternativeName>
</protein>
<dbReference type="GO" id="GO:0019805">
    <property type="term" value="P:quinolinate biosynthetic process"/>
    <property type="evidence" value="ECO:0007669"/>
    <property type="project" value="UniProtKB-UniRule"/>
</dbReference>
<evidence type="ECO:0000256" key="5">
    <source>
        <dbReference type="NCBIfam" id="TIGR01814"/>
    </source>
</evidence>
<comment type="subunit">
    <text evidence="4 6">Homodimer.</text>
</comment>
<gene>
    <name evidence="4" type="primary">kynU</name>
    <name evidence="8" type="ORF">SAMN05216464_101155</name>
</gene>
<comment type="catalytic activity">
    <reaction evidence="4 6">
        <text>L-kynurenine + H2O = anthranilate + L-alanine + H(+)</text>
        <dbReference type="Rhea" id="RHEA:16813"/>
        <dbReference type="ChEBI" id="CHEBI:15377"/>
        <dbReference type="ChEBI" id="CHEBI:15378"/>
        <dbReference type="ChEBI" id="CHEBI:16567"/>
        <dbReference type="ChEBI" id="CHEBI:57959"/>
        <dbReference type="ChEBI" id="CHEBI:57972"/>
        <dbReference type="EC" id="3.7.1.3"/>
    </reaction>
</comment>
<comment type="pathway">
    <text evidence="4 6">Amino-acid degradation; L-kynurenine degradation; L-alanine and anthranilate from L-kynurenine: step 1/1.</text>
</comment>
<dbReference type="GO" id="GO:0043420">
    <property type="term" value="P:anthranilate metabolic process"/>
    <property type="evidence" value="ECO:0007669"/>
    <property type="project" value="TreeGrafter"/>
</dbReference>
<dbReference type="EMBL" id="FNAI01000001">
    <property type="protein sequence ID" value="SDD23347.1"/>
    <property type="molecule type" value="Genomic_DNA"/>
</dbReference>
<sequence length="426" mass="47695">MNYQNSLAFAIERDQQDPLKDFRKQFLIPQHNGKDVVYLCGNSLGLQPSSASKYINDQLSNWQNLAVEGWFQGDDPWLEYHKSLAISVSKIVGAKESEVTVMNSLTVNLHLLMVSFYKPNSKRYKILMEGGAFPSDQYAVESQVRFHGFDPKDAVIEIFPREGEVTLRTEDIIQQIRDNADEVALVLFAGINYYTGQFFDLQAITKAGHDAGAYVGFDLAHAAGNVPLQLHDWGGDFACWCSYKYMNSGPGGISGVFVHEKHFNNQQLDRFAGWWGYRADKRFLMAPGFEAANGANGWQVSTAPILLQALFKASMAIFDSAAGICRLREKSLALTGYLEFLIGQINKQQGEEVFRIITPANPHERGCQLSVVCLRNAKAIFQYLANNGVIGDWREPDVIRLSPVPLYNTFEDVYHTGKQLLAAIAQ</sequence>
<dbReference type="UniPathway" id="UPA00253">
    <property type="reaction ID" value="UER00329"/>
</dbReference>
<dbReference type="GO" id="GO:0030429">
    <property type="term" value="F:kynureninase activity"/>
    <property type="evidence" value="ECO:0007669"/>
    <property type="project" value="UniProtKB-UniRule"/>
</dbReference>
<keyword evidence="3 4" id="KW-0663">Pyridoxal phosphate</keyword>
<dbReference type="EC" id="3.7.1.3" evidence="4 5"/>
<dbReference type="GO" id="GO:0030170">
    <property type="term" value="F:pyridoxal phosphate binding"/>
    <property type="evidence" value="ECO:0007669"/>
    <property type="project" value="UniProtKB-UniRule"/>
</dbReference>
<dbReference type="InterPro" id="IPR015422">
    <property type="entry name" value="PyrdxlP-dep_Trfase_small"/>
</dbReference>
<feature type="binding site" evidence="4">
    <location>
        <position position="105"/>
    </location>
    <ligand>
        <name>pyridoxal 5'-phosphate</name>
        <dbReference type="ChEBI" id="CHEBI:597326"/>
    </ligand>
</feature>
<keyword evidence="9" id="KW-1185">Reference proteome</keyword>
<comment type="similarity">
    <text evidence="4 6">Belongs to the kynureninase family.</text>
</comment>
<proteinExistence type="inferred from homology"/>
<dbReference type="RefSeq" id="WP_091142590.1">
    <property type="nucleotide sequence ID" value="NZ_FNAI01000001.1"/>
</dbReference>
<dbReference type="NCBIfam" id="TIGR01814">
    <property type="entry name" value="kynureninase"/>
    <property type="match status" value="1"/>
</dbReference>
<feature type="binding site" evidence="4">
    <location>
        <position position="106"/>
    </location>
    <ligand>
        <name>pyridoxal 5'-phosphate</name>
        <dbReference type="ChEBI" id="CHEBI:597326"/>
    </ligand>
</feature>
<dbReference type="STRING" id="1391627.SAMN05216464_101155"/>
<dbReference type="GO" id="GO:0009435">
    <property type="term" value="P:NAD+ biosynthetic process"/>
    <property type="evidence" value="ECO:0007669"/>
    <property type="project" value="UniProtKB-UniRule"/>
</dbReference>
<dbReference type="Pfam" id="PF22580">
    <property type="entry name" value="KYNU_C"/>
    <property type="match status" value="1"/>
</dbReference>
<dbReference type="InterPro" id="IPR015421">
    <property type="entry name" value="PyrdxlP-dep_Trfase_major"/>
</dbReference>
<feature type="binding site" evidence="4">
    <location>
        <position position="243"/>
    </location>
    <ligand>
        <name>pyridoxal 5'-phosphate</name>
        <dbReference type="ChEBI" id="CHEBI:597326"/>
    </ligand>
</feature>
<dbReference type="Gene3D" id="3.40.640.10">
    <property type="entry name" value="Type I PLP-dependent aspartate aminotransferase-like (Major domain)"/>
    <property type="match status" value="1"/>
</dbReference>
<comment type="catalytic activity">
    <reaction evidence="6">
        <text>3-hydroxy-L-kynurenine + H2O = 3-hydroxyanthranilate + L-alanine + H(+)</text>
        <dbReference type="Rhea" id="RHEA:25143"/>
        <dbReference type="ChEBI" id="CHEBI:15377"/>
        <dbReference type="ChEBI" id="CHEBI:15378"/>
        <dbReference type="ChEBI" id="CHEBI:36559"/>
        <dbReference type="ChEBI" id="CHEBI:57972"/>
        <dbReference type="ChEBI" id="CHEBI:58125"/>
        <dbReference type="EC" id="3.7.1.3"/>
    </reaction>
</comment>
<dbReference type="PANTHER" id="PTHR14084:SF0">
    <property type="entry name" value="KYNURENINASE"/>
    <property type="match status" value="1"/>
</dbReference>
<dbReference type="GO" id="GO:0097053">
    <property type="term" value="P:L-kynurenine catabolic process"/>
    <property type="evidence" value="ECO:0007669"/>
    <property type="project" value="UniProtKB-UniRule"/>
</dbReference>
<dbReference type="Proteomes" id="UP000199072">
    <property type="component" value="Unassembled WGS sequence"/>
</dbReference>
<evidence type="ECO:0000259" key="7">
    <source>
        <dbReference type="Pfam" id="PF00266"/>
    </source>
</evidence>
<reference evidence="8 9" key="1">
    <citation type="submission" date="2016-10" db="EMBL/GenBank/DDBJ databases">
        <authorList>
            <person name="de Groot N.N."/>
        </authorList>
    </citation>
    <scope>NUCLEOTIDE SEQUENCE [LARGE SCALE GENOMIC DNA]</scope>
    <source>
        <strain evidence="8 9">47C3B</strain>
    </source>
</reference>
<dbReference type="HAMAP" id="MF_01970">
    <property type="entry name" value="Kynureninase"/>
    <property type="match status" value="1"/>
</dbReference>
<organism evidence="8 9">
    <name type="scientific">Mucilaginibacter pineti</name>
    <dbReference type="NCBI Taxonomy" id="1391627"/>
    <lineage>
        <taxon>Bacteria</taxon>
        <taxon>Pseudomonadati</taxon>
        <taxon>Bacteroidota</taxon>
        <taxon>Sphingobacteriia</taxon>
        <taxon>Sphingobacteriales</taxon>
        <taxon>Sphingobacteriaceae</taxon>
        <taxon>Mucilaginibacter</taxon>
    </lineage>
</organism>
<dbReference type="SUPFAM" id="SSF53383">
    <property type="entry name" value="PLP-dependent transferases"/>
    <property type="match status" value="1"/>
</dbReference>
<dbReference type="UniPathway" id="UPA00334">
    <property type="reaction ID" value="UER00455"/>
</dbReference>
<dbReference type="PANTHER" id="PTHR14084">
    <property type="entry name" value="KYNURENINASE"/>
    <property type="match status" value="1"/>
</dbReference>
<dbReference type="InterPro" id="IPR010111">
    <property type="entry name" value="Kynureninase"/>
</dbReference>
<dbReference type="Pfam" id="PF00266">
    <property type="entry name" value="Aminotran_5"/>
    <property type="match status" value="1"/>
</dbReference>
<accession>A0A1G6T4F3</accession>
<keyword evidence="1 4" id="KW-0662">Pyridine nucleotide biosynthesis</keyword>
<dbReference type="Gene3D" id="3.90.1150.10">
    <property type="entry name" value="Aspartate Aminotransferase, domain 1"/>
    <property type="match status" value="1"/>
</dbReference>
<feature type="binding site" evidence="4">
    <location>
        <position position="302"/>
    </location>
    <ligand>
        <name>pyridoxal 5'-phosphate</name>
        <dbReference type="ChEBI" id="CHEBI:597326"/>
    </ligand>
</feature>
<dbReference type="OrthoDB" id="9812626at2"/>
<dbReference type="GO" id="GO:0019441">
    <property type="term" value="P:L-tryptophan catabolic process to kynurenine"/>
    <property type="evidence" value="ECO:0007669"/>
    <property type="project" value="TreeGrafter"/>
</dbReference>
<comment type="pathway">
    <text evidence="4 6">Cofactor biosynthesis; NAD(+) biosynthesis; quinolinate from L-kynurenine: step 2/3.</text>
</comment>
<evidence type="ECO:0000256" key="4">
    <source>
        <dbReference type="HAMAP-Rule" id="MF_01970"/>
    </source>
</evidence>
<evidence type="ECO:0000256" key="6">
    <source>
        <dbReference type="PIRNR" id="PIRNR038800"/>
    </source>
</evidence>